<dbReference type="Proteomes" id="UP000638263">
    <property type="component" value="Unassembled WGS sequence"/>
</dbReference>
<dbReference type="AlphaFoldDB" id="A0A917RAH2"/>
<sequence length="130" mass="13462">MFPDQTSTHYPVSPIPDHAYGRGAPIPAPREPDLVITGLLWFLLAALAIVSVAISPWFLLATGVCEGRAECSTDPSTGNWIIVLGGCFGFLVGAATTVNAARSGRALYPGALLGLVLVLAAWLAGSLLMG</sequence>
<reference evidence="2" key="1">
    <citation type="journal article" date="2014" name="Int. J. Syst. Evol. Microbiol.">
        <title>Complete genome sequence of Corynebacterium casei LMG S-19264T (=DSM 44701T), isolated from a smear-ripened cheese.</title>
        <authorList>
            <consortium name="US DOE Joint Genome Institute (JGI-PGF)"/>
            <person name="Walter F."/>
            <person name="Albersmeier A."/>
            <person name="Kalinowski J."/>
            <person name="Ruckert C."/>
        </authorList>
    </citation>
    <scope>NUCLEOTIDE SEQUENCE</scope>
    <source>
        <strain evidence="2">CGMCC 4.3508</strain>
    </source>
</reference>
<dbReference type="RefSeq" id="WP_058855499.1">
    <property type="nucleotide sequence ID" value="NZ_BMMH01000002.1"/>
</dbReference>
<evidence type="ECO:0000313" key="3">
    <source>
        <dbReference type="Proteomes" id="UP000638263"/>
    </source>
</evidence>
<comment type="caution">
    <text evidence="2">The sequence shown here is derived from an EMBL/GenBank/DDBJ whole genome shotgun (WGS) entry which is preliminary data.</text>
</comment>
<dbReference type="EMBL" id="BMMH01000002">
    <property type="protein sequence ID" value="GGK97335.1"/>
    <property type="molecule type" value="Genomic_DNA"/>
</dbReference>
<evidence type="ECO:0000313" key="2">
    <source>
        <dbReference type="EMBL" id="GGK97335.1"/>
    </source>
</evidence>
<feature type="transmembrane region" description="Helical" evidence="1">
    <location>
        <begin position="39"/>
        <end position="60"/>
    </location>
</feature>
<reference evidence="2" key="2">
    <citation type="submission" date="2020-09" db="EMBL/GenBank/DDBJ databases">
        <authorList>
            <person name="Sun Q."/>
            <person name="Zhou Y."/>
        </authorList>
    </citation>
    <scope>NUCLEOTIDE SEQUENCE</scope>
    <source>
        <strain evidence="2">CGMCC 4.3508</strain>
    </source>
</reference>
<organism evidence="2 3">
    <name type="scientific">Nocardia jinanensis</name>
    <dbReference type="NCBI Taxonomy" id="382504"/>
    <lineage>
        <taxon>Bacteria</taxon>
        <taxon>Bacillati</taxon>
        <taxon>Actinomycetota</taxon>
        <taxon>Actinomycetes</taxon>
        <taxon>Mycobacteriales</taxon>
        <taxon>Nocardiaceae</taxon>
        <taxon>Nocardia</taxon>
    </lineage>
</organism>
<name>A0A917RAH2_9NOCA</name>
<keyword evidence="1" id="KW-0812">Transmembrane</keyword>
<evidence type="ECO:0000256" key="1">
    <source>
        <dbReference type="SAM" id="Phobius"/>
    </source>
</evidence>
<gene>
    <name evidence="2" type="ORF">GCM10011588_09710</name>
</gene>
<evidence type="ECO:0008006" key="4">
    <source>
        <dbReference type="Google" id="ProtNLM"/>
    </source>
</evidence>
<feature type="transmembrane region" description="Helical" evidence="1">
    <location>
        <begin position="80"/>
        <end position="100"/>
    </location>
</feature>
<feature type="transmembrane region" description="Helical" evidence="1">
    <location>
        <begin position="107"/>
        <end position="129"/>
    </location>
</feature>
<protein>
    <recommendedName>
        <fullName evidence="4">Transmembrane protein</fullName>
    </recommendedName>
</protein>
<proteinExistence type="predicted"/>
<keyword evidence="1" id="KW-0472">Membrane</keyword>
<keyword evidence="3" id="KW-1185">Reference proteome</keyword>
<accession>A0A917RAH2</accession>
<keyword evidence="1" id="KW-1133">Transmembrane helix</keyword>